<evidence type="ECO:0000256" key="6">
    <source>
        <dbReference type="PROSITE-ProRule" id="PRU00284"/>
    </source>
</evidence>
<dbReference type="PANTHER" id="PTHR32089:SF112">
    <property type="entry name" value="LYSOZYME-LIKE PROTEIN-RELATED"/>
    <property type="match status" value="1"/>
</dbReference>
<gene>
    <name evidence="11" type="ORF">J2Z40_002651</name>
</gene>
<evidence type="ECO:0000259" key="10">
    <source>
        <dbReference type="PROSITE" id="PS50885"/>
    </source>
</evidence>
<dbReference type="PROSITE" id="PS50111">
    <property type="entry name" value="CHEMOTAXIS_TRANSDUC_2"/>
    <property type="match status" value="1"/>
</dbReference>
<dbReference type="SUPFAM" id="SSF58104">
    <property type="entry name" value="Methyl-accepting chemotaxis protein (MCP) signaling domain"/>
    <property type="match status" value="1"/>
</dbReference>
<keyword evidence="3 8" id="KW-0472">Membrane</keyword>
<evidence type="ECO:0000256" key="2">
    <source>
        <dbReference type="ARBA" id="ARBA00022475"/>
    </source>
</evidence>
<evidence type="ECO:0000256" key="4">
    <source>
        <dbReference type="ARBA" id="ARBA00023224"/>
    </source>
</evidence>
<accession>A0ABS4RH46</accession>
<dbReference type="Proteomes" id="UP001519293">
    <property type="component" value="Unassembled WGS sequence"/>
</dbReference>
<dbReference type="Gene3D" id="1.10.287.950">
    <property type="entry name" value="Methyl-accepting chemotaxis protein"/>
    <property type="match status" value="1"/>
</dbReference>
<dbReference type="CDD" id="cd11386">
    <property type="entry name" value="MCP_signal"/>
    <property type="match status" value="1"/>
</dbReference>
<dbReference type="Gene3D" id="6.10.340.10">
    <property type="match status" value="1"/>
</dbReference>
<dbReference type="Pfam" id="PF00015">
    <property type="entry name" value="MCPsignal"/>
    <property type="match status" value="1"/>
</dbReference>
<sequence length="563" mass="61297">MKFTVAKKMYLGFGSVLLLLIIMAVGAYFQINMVKNSYEKILQSRVELINTINEMVSASKEMQIGNRGYLLIGNKESLTTYEEAARNYKNTEKRLTELIKEEPTEKELVQTIIQFNEQYMELAEETISLKNASNSAYVDVISKNGPPLVNGVLDTAEELIDYQTKMLNQDREKTILVIKESQHLLIILSVLAVVVGGTLSIIISRQISNPVKRMAITAEMIAAGDLTQNKIQVKTKDEIASLAQAFNEMTSNLRQVIQNINASAEQVAAASEELYETTEQASQAIEHIASSIQEVASGAEVQVTSSKENAIAMEGISIGTQKISESTSSVRDSVREATSLSSQGNESIHQAVLQMETIEKVVENTTLAIQHLNERSLEIGTIIEVITSIANQTNLLALNAAIEAARAGEHGKGFTVVAEEVRQLAEQSKNSADQIVKLIHEIQVDTNIVNKNMDENIKEVALGKSVINTTGEAFGKISNAVEKVNAQTQEVAGTAEQISANTQQVSASVEQLTYIAKEASDKSQSVAAASEEQLASIEEISASSESLSQLAQELQGIVAKFKI</sequence>
<protein>
    <submittedName>
        <fullName evidence="11">Methyl-accepting chemotaxis protein</fullName>
    </submittedName>
</protein>
<name>A0ABS4RH46_9BACI</name>
<comment type="caution">
    <text evidence="11">The sequence shown here is derived from an EMBL/GenBank/DDBJ whole genome shotgun (WGS) entry which is preliminary data.</text>
</comment>
<feature type="coiled-coil region" evidence="7">
    <location>
        <begin position="74"/>
        <end position="101"/>
    </location>
</feature>
<keyword evidence="2" id="KW-1003">Cell membrane</keyword>
<dbReference type="Pfam" id="PF05227">
    <property type="entry name" value="CHASE3"/>
    <property type="match status" value="1"/>
</dbReference>
<evidence type="ECO:0000313" key="11">
    <source>
        <dbReference type="EMBL" id="MBP2242078.1"/>
    </source>
</evidence>
<evidence type="ECO:0000313" key="12">
    <source>
        <dbReference type="Proteomes" id="UP001519293"/>
    </source>
</evidence>
<organism evidence="11 12">
    <name type="scientific">Cytobacillus eiseniae</name>
    <dbReference type="NCBI Taxonomy" id="762947"/>
    <lineage>
        <taxon>Bacteria</taxon>
        <taxon>Bacillati</taxon>
        <taxon>Bacillota</taxon>
        <taxon>Bacilli</taxon>
        <taxon>Bacillales</taxon>
        <taxon>Bacillaceae</taxon>
        <taxon>Cytobacillus</taxon>
    </lineage>
</organism>
<evidence type="ECO:0000256" key="5">
    <source>
        <dbReference type="ARBA" id="ARBA00029447"/>
    </source>
</evidence>
<dbReference type="SMART" id="SM00283">
    <property type="entry name" value="MA"/>
    <property type="match status" value="1"/>
</dbReference>
<dbReference type="PANTHER" id="PTHR32089">
    <property type="entry name" value="METHYL-ACCEPTING CHEMOTAXIS PROTEIN MCPB"/>
    <property type="match status" value="1"/>
</dbReference>
<feature type="domain" description="Methyl-accepting transducer" evidence="9">
    <location>
        <begin position="277"/>
        <end position="513"/>
    </location>
</feature>
<feature type="transmembrane region" description="Helical" evidence="8">
    <location>
        <begin position="184"/>
        <end position="204"/>
    </location>
</feature>
<dbReference type="CDD" id="cd06225">
    <property type="entry name" value="HAMP"/>
    <property type="match status" value="1"/>
</dbReference>
<evidence type="ECO:0000256" key="7">
    <source>
        <dbReference type="SAM" id="Coils"/>
    </source>
</evidence>
<keyword evidence="8" id="KW-1133">Transmembrane helix</keyword>
<keyword evidence="12" id="KW-1185">Reference proteome</keyword>
<evidence type="ECO:0000256" key="1">
    <source>
        <dbReference type="ARBA" id="ARBA00004236"/>
    </source>
</evidence>
<feature type="domain" description="HAMP" evidence="10">
    <location>
        <begin position="205"/>
        <end position="258"/>
    </location>
</feature>
<dbReference type="InterPro" id="IPR007891">
    <property type="entry name" value="CHASE3"/>
</dbReference>
<evidence type="ECO:0000256" key="3">
    <source>
        <dbReference type="ARBA" id="ARBA00023136"/>
    </source>
</evidence>
<keyword evidence="8" id="KW-0812">Transmembrane</keyword>
<dbReference type="InterPro" id="IPR004089">
    <property type="entry name" value="MCPsignal_dom"/>
</dbReference>
<evidence type="ECO:0000256" key="8">
    <source>
        <dbReference type="SAM" id="Phobius"/>
    </source>
</evidence>
<comment type="similarity">
    <text evidence="5">Belongs to the methyl-accepting chemotaxis (MCP) protein family.</text>
</comment>
<evidence type="ECO:0000259" key="9">
    <source>
        <dbReference type="PROSITE" id="PS50111"/>
    </source>
</evidence>
<dbReference type="Pfam" id="PF00672">
    <property type="entry name" value="HAMP"/>
    <property type="match status" value="1"/>
</dbReference>
<dbReference type="RefSeq" id="WP_066398618.1">
    <property type="nucleotide sequence ID" value="NZ_JAGIKZ010000015.1"/>
</dbReference>
<keyword evidence="7" id="KW-0175">Coiled coil</keyword>
<dbReference type="PROSITE" id="PS50885">
    <property type="entry name" value="HAMP"/>
    <property type="match status" value="1"/>
</dbReference>
<dbReference type="SMART" id="SM00304">
    <property type="entry name" value="HAMP"/>
    <property type="match status" value="1"/>
</dbReference>
<reference evidence="11 12" key="1">
    <citation type="submission" date="2021-03" db="EMBL/GenBank/DDBJ databases">
        <title>Genomic Encyclopedia of Type Strains, Phase IV (KMG-IV): sequencing the most valuable type-strain genomes for metagenomic binning, comparative biology and taxonomic classification.</title>
        <authorList>
            <person name="Goeker M."/>
        </authorList>
    </citation>
    <scope>NUCLEOTIDE SEQUENCE [LARGE SCALE GENOMIC DNA]</scope>
    <source>
        <strain evidence="11 12">DSM 26675</strain>
    </source>
</reference>
<proteinExistence type="inferred from homology"/>
<keyword evidence="4 6" id="KW-0807">Transducer</keyword>
<comment type="subcellular location">
    <subcellularLocation>
        <location evidence="1">Cell membrane</location>
    </subcellularLocation>
</comment>
<dbReference type="EMBL" id="JAGIKZ010000015">
    <property type="protein sequence ID" value="MBP2242078.1"/>
    <property type="molecule type" value="Genomic_DNA"/>
</dbReference>
<dbReference type="InterPro" id="IPR003660">
    <property type="entry name" value="HAMP_dom"/>
</dbReference>